<comment type="caution">
    <text evidence="2">The sequence shown here is derived from an EMBL/GenBank/DDBJ whole genome shotgun (WGS) entry which is preliminary data.</text>
</comment>
<proteinExistence type="predicted"/>
<protein>
    <recommendedName>
        <fullName evidence="1">Cupin type-1 domain-containing protein</fullName>
    </recommendedName>
</protein>
<gene>
    <name evidence="2" type="ORF">HHK36_031839</name>
</gene>
<dbReference type="InterPro" id="IPR014710">
    <property type="entry name" value="RmlC-like_jellyroll"/>
</dbReference>
<name>A0A834YBE2_TETSI</name>
<evidence type="ECO:0000259" key="1">
    <source>
        <dbReference type="Pfam" id="PF00190"/>
    </source>
</evidence>
<dbReference type="InterPro" id="IPR006045">
    <property type="entry name" value="Cupin_1"/>
</dbReference>
<dbReference type="Proteomes" id="UP000655225">
    <property type="component" value="Unassembled WGS sequence"/>
</dbReference>
<dbReference type="EMBL" id="JABCRI010000249">
    <property type="protein sequence ID" value="KAF8370144.1"/>
    <property type="molecule type" value="Genomic_DNA"/>
</dbReference>
<dbReference type="InterPro" id="IPR011051">
    <property type="entry name" value="RmlC_Cupin_sf"/>
</dbReference>
<sequence length="340" mass="38571">MEDYTHLQDFDEADDALSLCDLPLYSDGTEWEDSGKEYPRPSSSDHEFFEFSSDFSGEMNMIIPPPNDIIFCGKLIPYKESPTEDRAMRKSPSLKKQLQKLRNPSKKCDLTARKESILSSSVKPRWYLLMFGLVKFPTEMELKDIRNRQSRRNPSSLFPAFDGGKSVKGIRSRGKGSFWGLLRAFGCKSHANAMVKASFGCIPQLEQPQWQGQGQQQQQQKPRPFRGQSECRIESLSALEPSRLIESEAGVTEFWDENNEQLDCTGVAAVRYVIQPRGLLLPSFHNAPRLSYIVQGRLALISHTRHGVIGHACRPTYTRDPSTVQTCQDEAGHYKPIEFS</sequence>
<evidence type="ECO:0000313" key="3">
    <source>
        <dbReference type="Proteomes" id="UP000655225"/>
    </source>
</evidence>
<organism evidence="2 3">
    <name type="scientific">Tetracentron sinense</name>
    <name type="common">Spur-leaf</name>
    <dbReference type="NCBI Taxonomy" id="13715"/>
    <lineage>
        <taxon>Eukaryota</taxon>
        <taxon>Viridiplantae</taxon>
        <taxon>Streptophyta</taxon>
        <taxon>Embryophyta</taxon>
        <taxon>Tracheophyta</taxon>
        <taxon>Spermatophyta</taxon>
        <taxon>Magnoliopsida</taxon>
        <taxon>Trochodendrales</taxon>
        <taxon>Trochodendraceae</taxon>
        <taxon>Tetracentron</taxon>
    </lineage>
</organism>
<dbReference type="OrthoDB" id="2016041at2759"/>
<accession>A0A834YBE2</accession>
<dbReference type="Gene3D" id="2.60.120.10">
    <property type="entry name" value="Jelly Rolls"/>
    <property type="match status" value="1"/>
</dbReference>
<dbReference type="PANTHER" id="PTHR34130">
    <property type="entry name" value="OS08G0243800 PROTEIN"/>
    <property type="match status" value="1"/>
</dbReference>
<dbReference type="Pfam" id="PF00190">
    <property type="entry name" value="Cupin_1"/>
    <property type="match status" value="1"/>
</dbReference>
<keyword evidence="3" id="KW-1185">Reference proteome</keyword>
<reference evidence="2 3" key="1">
    <citation type="submission" date="2020-04" db="EMBL/GenBank/DDBJ databases">
        <title>Plant Genome Project.</title>
        <authorList>
            <person name="Zhang R.-G."/>
        </authorList>
    </citation>
    <scope>NUCLEOTIDE SEQUENCE [LARGE SCALE GENOMIC DNA]</scope>
    <source>
        <strain evidence="2">YNK0</strain>
        <tissue evidence="2">Leaf</tissue>
    </source>
</reference>
<dbReference type="PANTHER" id="PTHR34130:SF5">
    <property type="entry name" value="OS08G0243800 PROTEIN"/>
    <property type="match status" value="1"/>
</dbReference>
<dbReference type="AlphaFoldDB" id="A0A834YBE2"/>
<dbReference type="SUPFAM" id="SSF51182">
    <property type="entry name" value="RmlC-like cupins"/>
    <property type="match status" value="1"/>
</dbReference>
<evidence type="ECO:0000313" key="2">
    <source>
        <dbReference type="EMBL" id="KAF8370144.1"/>
    </source>
</evidence>
<feature type="domain" description="Cupin type-1" evidence="1">
    <location>
        <begin position="237"/>
        <end position="300"/>
    </location>
</feature>